<dbReference type="Proteomes" id="UP000268727">
    <property type="component" value="Unassembled WGS sequence"/>
</dbReference>
<sequence>MWSDLGNVAADTAVVTGGHHADAPDAVSTNADATTSEYPPGWNSPVSTRGVGPRGGGPVRTGGQLWGSTPRTKAAWPTCWRSSSITLSSLTASVTGGSHDSSTTLVRSWPVKPFR</sequence>
<evidence type="ECO:0000313" key="3">
    <source>
        <dbReference type="Proteomes" id="UP000268727"/>
    </source>
</evidence>
<reference evidence="2 3" key="1">
    <citation type="submission" date="2018-11" db="EMBL/GenBank/DDBJ databases">
        <title>Sequencing the genomes of 1000 actinobacteria strains.</title>
        <authorList>
            <person name="Klenk H.-P."/>
        </authorList>
    </citation>
    <scope>NUCLEOTIDE SEQUENCE [LARGE SCALE GENOMIC DNA]</scope>
    <source>
        <strain evidence="2 3">DSM 44231</strain>
    </source>
</reference>
<keyword evidence="3" id="KW-1185">Reference proteome</keyword>
<feature type="compositionally biased region" description="Polar residues" evidence="1">
    <location>
        <begin position="27"/>
        <end position="37"/>
    </location>
</feature>
<feature type="compositionally biased region" description="Polar residues" evidence="1">
    <location>
        <begin position="94"/>
        <end position="106"/>
    </location>
</feature>
<comment type="caution">
    <text evidence="2">The sequence shown here is derived from an EMBL/GenBank/DDBJ whole genome shotgun (WGS) entry which is preliminary data.</text>
</comment>
<name>A0A3N1GZN9_9PSEU</name>
<dbReference type="EMBL" id="RJKM01000001">
    <property type="protein sequence ID" value="ROP35770.1"/>
    <property type="molecule type" value="Genomic_DNA"/>
</dbReference>
<accession>A0A3N1GZN9</accession>
<protein>
    <submittedName>
        <fullName evidence="2">Uncharacterized protein</fullName>
    </submittedName>
</protein>
<feature type="region of interest" description="Disordered" evidence="1">
    <location>
        <begin position="92"/>
        <end position="115"/>
    </location>
</feature>
<feature type="region of interest" description="Disordered" evidence="1">
    <location>
        <begin position="15"/>
        <end position="73"/>
    </location>
</feature>
<dbReference type="AlphaFoldDB" id="A0A3N1GZN9"/>
<gene>
    <name evidence="2" type="ORF">EDD40_1022</name>
</gene>
<proteinExistence type="predicted"/>
<evidence type="ECO:0000313" key="2">
    <source>
        <dbReference type="EMBL" id="ROP35770.1"/>
    </source>
</evidence>
<evidence type="ECO:0000256" key="1">
    <source>
        <dbReference type="SAM" id="MobiDB-lite"/>
    </source>
</evidence>
<organism evidence="2 3">
    <name type="scientific">Saccharothrix texasensis</name>
    <dbReference type="NCBI Taxonomy" id="103734"/>
    <lineage>
        <taxon>Bacteria</taxon>
        <taxon>Bacillati</taxon>
        <taxon>Actinomycetota</taxon>
        <taxon>Actinomycetes</taxon>
        <taxon>Pseudonocardiales</taxon>
        <taxon>Pseudonocardiaceae</taxon>
        <taxon>Saccharothrix</taxon>
    </lineage>
</organism>